<dbReference type="Proteomes" id="UP000660611">
    <property type="component" value="Unassembled WGS sequence"/>
</dbReference>
<sequence length="265" mass="27725">MVDAHVGSTLEFQVEETAEVQLMVAVCPRPGVTVDETLTVQLDGVPVEVRPVAGGHYLTAGPGLLHIDYGAAVTVVRGAPERLDLGQRIAATRPSRYCPSDRLAGFAAREFQRFAPSHADTVAGIVDYVHRHTRYEAGTSTGTTDATETLLSGAGVCRDFAHLVATLARAVNIPARTAAVYAPGLSPMDFHAVVEVAVDGEWRVVDATGLAPRQSLIRIATGADAAETAFASVLTGAADLTFLEVRAVTAGDLPADDGHGVVHLP</sequence>
<name>A0A919U9P7_9ACTN</name>
<dbReference type="SUPFAM" id="SSF54001">
    <property type="entry name" value="Cysteine proteinases"/>
    <property type="match status" value="1"/>
</dbReference>
<dbReference type="InterPro" id="IPR038765">
    <property type="entry name" value="Papain-like_cys_pep_sf"/>
</dbReference>
<dbReference type="Gene3D" id="2.60.40.2250">
    <property type="match status" value="1"/>
</dbReference>
<feature type="domain" description="Transglutaminase-like" evidence="1">
    <location>
        <begin position="149"/>
        <end position="209"/>
    </location>
</feature>
<accession>A0A919U9P7</accession>
<keyword evidence="3" id="KW-1185">Reference proteome</keyword>
<evidence type="ECO:0000313" key="3">
    <source>
        <dbReference type="Proteomes" id="UP000660611"/>
    </source>
</evidence>
<reference evidence="2" key="1">
    <citation type="submission" date="2021-01" db="EMBL/GenBank/DDBJ databases">
        <title>Whole genome shotgun sequence of Dactylosporangium siamense NBRC 106093.</title>
        <authorList>
            <person name="Komaki H."/>
            <person name="Tamura T."/>
        </authorList>
    </citation>
    <scope>NUCLEOTIDE SEQUENCE</scope>
    <source>
        <strain evidence="2">NBRC 106093</strain>
    </source>
</reference>
<dbReference type="EMBL" id="BONQ01000017">
    <property type="protein sequence ID" value="GIG42853.1"/>
    <property type="molecule type" value="Genomic_DNA"/>
</dbReference>
<gene>
    <name evidence="2" type="ORF">Dsi01nite_008940</name>
</gene>
<dbReference type="RefSeq" id="WP_203844723.1">
    <property type="nucleotide sequence ID" value="NZ_BAAAVW010000002.1"/>
</dbReference>
<proteinExistence type="predicted"/>
<evidence type="ECO:0000313" key="2">
    <source>
        <dbReference type="EMBL" id="GIG42853.1"/>
    </source>
</evidence>
<dbReference type="PANTHER" id="PTHR33490">
    <property type="entry name" value="BLR5614 PROTEIN-RELATED"/>
    <property type="match status" value="1"/>
</dbReference>
<dbReference type="PANTHER" id="PTHR33490:SF12">
    <property type="entry name" value="BLL5557 PROTEIN"/>
    <property type="match status" value="1"/>
</dbReference>
<evidence type="ECO:0000259" key="1">
    <source>
        <dbReference type="SMART" id="SM00460"/>
    </source>
</evidence>
<dbReference type="SMART" id="SM00460">
    <property type="entry name" value="TGc"/>
    <property type="match status" value="1"/>
</dbReference>
<dbReference type="AlphaFoldDB" id="A0A919U9P7"/>
<dbReference type="Gene3D" id="3.10.620.30">
    <property type="match status" value="1"/>
</dbReference>
<dbReference type="Pfam" id="PF01841">
    <property type="entry name" value="Transglut_core"/>
    <property type="match status" value="1"/>
</dbReference>
<protein>
    <submittedName>
        <fullName evidence="2">Transglutaminase-like protein</fullName>
    </submittedName>
</protein>
<organism evidence="2 3">
    <name type="scientific">Dactylosporangium siamense</name>
    <dbReference type="NCBI Taxonomy" id="685454"/>
    <lineage>
        <taxon>Bacteria</taxon>
        <taxon>Bacillati</taxon>
        <taxon>Actinomycetota</taxon>
        <taxon>Actinomycetes</taxon>
        <taxon>Micromonosporales</taxon>
        <taxon>Micromonosporaceae</taxon>
        <taxon>Dactylosporangium</taxon>
    </lineage>
</organism>
<dbReference type="InterPro" id="IPR002931">
    <property type="entry name" value="Transglutaminase-like"/>
</dbReference>
<comment type="caution">
    <text evidence="2">The sequence shown here is derived from an EMBL/GenBank/DDBJ whole genome shotgun (WGS) entry which is preliminary data.</text>
</comment>